<evidence type="ECO:0000313" key="1">
    <source>
        <dbReference type="EMBL" id="KAI6088239.1"/>
    </source>
</evidence>
<organism evidence="1 2">
    <name type="scientific">Hypoxylon rubiginosum</name>
    <dbReference type="NCBI Taxonomy" id="110542"/>
    <lineage>
        <taxon>Eukaryota</taxon>
        <taxon>Fungi</taxon>
        <taxon>Dikarya</taxon>
        <taxon>Ascomycota</taxon>
        <taxon>Pezizomycotina</taxon>
        <taxon>Sordariomycetes</taxon>
        <taxon>Xylariomycetidae</taxon>
        <taxon>Xylariales</taxon>
        <taxon>Hypoxylaceae</taxon>
        <taxon>Hypoxylon</taxon>
    </lineage>
</organism>
<protein>
    <submittedName>
        <fullName evidence="1">ARM repeat-containing protein</fullName>
    </submittedName>
</protein>
<dbReference type="EMBL" id="MU394302">
    <property type="protein sequence ID" value="KAI6088239.1"/>
    <property type="molecule type" value="Genomic_DNA"/>
</dbReference>
<reference evidence="1 2" key="1">
    <citation type="journal article" date="2022" name="New Phytol.">
        <title>Ecological generalism drives hyperdiversity of secondary metabolite gene clusters in xylarialean endophytes.</title>
        <authorList>
            <person name="Franco M.E.E."/>
            <person name="Wisecaver J.H."/>
            <person name="Arnold A.E."/>
            <person name="Ju Y.M."/>
            <person name="Slot J.C."/>
            <person name="Ahrendt S."/>
            <person name="Moore L.P."/>
            <person name="Eastman K.E."/>
            <person name="Scott K."/>
            <person name="Konkel Z."/>
            <person name="Mondo S.J."/>
            <person name="Kuo A."/>
            <person name="Hayes R.D."/>
            <person name="Haridas S."/>
            <person name="Andreopoulos B."/>
            <person name="Riley R."/>
            <person name="LaButti K."/>
            <person name="Pangilinan J."/>
            <person name="Lipzen A."/>
            <person name="Amirebrahimi M."/>
            <person name="Yan J."/>
            <person name="Adam C."/>
            <person name="Keymanesh K."/>
            <person name="Ng V."/>
            <person name="Louie K."/>
            <person name="Northen T."/>
            <person name="Drula E."/>
            <person name="Henrissat B."/>
            <person name="Hsieh H.M."/>
            <person name="Youens-Clark K."/>
            <person name="Lutzoni F."/>
            <person name="Miadlikowska J."/>
            <person name="Eastwood D.C."/>
            <person name="Hamelin R.C."/>
            <person name="Grigoriev I.V."/>
            <person name="U'Ren J.M."/>
        </authorList>
    </citation>
    <scope>NUCLEOTIDE SEQUENCE [LARGE SCALE GENOMIC DNA]</scope>
    <source>
        <strain evidence="1 2">ER1909</strain>
    </source>
</reference>
<gene>
    <name evidence="1" type="ORF">F4821DRAFT_91920</name>
</gene>
<sequence>MAAQASINGIMGPGGVGVDDGNMAILSKIHQALEVVHNPYSSNDSRKDAQLFLEDVKNDEKSSLYGYHLANDKTQSPVVRHYALSLLENVIKHKWGEYPEEQTEALRGCVLELAQNISGDDPAYLRSKIAALWVEAAKRSWAAEWMDMDSLLVRLWQVPNSAVHKELVLSILEMLSDDIFNGDDPVVAVREGILSKASVEIFTPAAVLVDTFPNREAGPDVRCGEEGWLARITSLLSQCLSGDVQHNVELRSCAIRALAVLYSLMPWVVPTAVTATECVPIMCEGLRAPHIEVQKASLEAMHSLYNRTSFVDKEFLDLVVPLYGSRYVGLFRQLVEWSVVDPEEIDDDKYQFSKKLAEVISFLGTYMDRRFSVLPNDPDRIDFQGFLNLLLSVTQSQSLVVAIPVLVTWTRLLNNRALGPNIADLPAFIGPLLECCSSRLVRYENLPEDTQDPTFQLLLEDTDTIPERHAFLGNYRRYSSLVIEHIVRLKTTDAMEHILGQAENVLQHLYDGGQVFNIGSYSKTSEPVLRVDAQATVIEAALKGLVKWRATCPDPSTDSRLEQIENSLFDNMESWYNRLLAMKFEDPLIRKRLLQLLVAFSTTALNKNPRCMLKVLEHILVTWPATQPEYRVYTDAIKELQAESMIELQRLAINMPDDLLNVYDQIEAKVNEMIASGTLDEKRQVSYQTFLFTIIHRSSRLNADKTAKTKMLQRFIDPVVAQWQDDRLKQALSSYGGFCELMALDKAQSFLAKTQMQDISDWGSVELDAEGRALQAELEERLTILPLRSTKSFLTCSIDEHIYPGDGFFEIGCTLWESGFPIILPDLLKFLSHAHASHVPNNWTGLPPEMRSIVERVLTDRFWQAGISEGTKDEFYTRVLDKKHTLEGLASTIRGSIRFVRDSCYAILFVMSQMSQQFYGFGELPGPLAHALLGDSFSLSTHQLSNVLNLVRHLVHGCPVQLRDQFLPPLLAACFQQMDTRINSEWMQLDQQQAVKAGGDTLTEEMKAESILRQLTHASVMMVAGFLDPALKNVVTRVNSIEDDPWPTLREFCLTHSSIVEPLLIFCTHALRWHDSRCCGIVLKVFRSIILDFATAELNQILPEGSKQKPPDGATIPPSTASAVREYICSDVMKACITSIHEPYFVELQKEFAYFIATIVLAYKIHTTTARDVLVSLPNMKEAQIDSAIEYMCRKGATPRVQRTVILQLLGDLKGVSVSEMGKLSKSIGVPISKPSAKRPPRSKMAQQFMTEPAPNESTSRAGGAQDGNTDNLEGVAKLFDS</sequence>
<proteinExistence type="predicted"/>
<evidence type="ECO:0000313" key="2">
    <source>
        <dbReference type="Proteomes" id="UP001497680"/>
    </source>
</evidence>
<accession>A0ACC0D683</accession>
<keyword evidence="2" id="KW-1185">Reference proteome</keyword>
<dbReference type="Proteomes" id="UP001497680">
    <property type="component" value="Unassembled WGS sequence"/>
</dbReference>
<name>A0ACC0D683_9PEZI</name>
<comment type="caution">
    <text evidence="1">The sequence shown here is derived from an EMBL/GenBank/DDBJ whole genome shotgun (WGS) entry which is preliminary data.</text>
</comment>